<comment type="caution">
    <text evidence="1">The sequence shown here is derived from an EMBL/GenBank/DDBJ whole genome shotgun (WGS) entry which is preliminary data.</text>
</comment>
<dbReference type="AlphaFoldDB" id="A0A6J7ZTY6"/>
<keyword evidence="2" id="KW-1185">Reference proteome</keyword>
<gene>
    <name evidence="1" type="ORF">PLAN_70440</name>
</gene>
<proteinExistence type="predicted"/>
<name>A0A6J7ZTY6_PLARU</name>
<evidence type="ECO:0000313" key="1">
    <source>
        <dbReference type="EMBL" id="CAC5345863.1"/>
    </source>
</evidence>
<accession>A0A6J7ZTY6</accession>
<evidence type="ECO:0000313" key="2">
    <source>
        <dbReference type="Proteomes" id="UP000196521"/>
    </source>
</evidence>
<dbReference type="EMBL" id="CZCZ02000017">
    <property type="protein sequence ID" value="CAC5345863.1"/>
    <property type="molecule type" value="Genomic_DNA"/>
</dbReference>
<protein>
    <submittedName>
        <fullName evidence="1">Uncharacterized protein</fullName>
    </submittedName>
</protein>
<reference evidence="1" key="1">
    <citation type="submission" date="2020-05" db="EMBL/GenBank/DDBJ databases">
        <authorList>
            <consortium name="Genoscope - CEA"/>
            <person name="William W."/>
        </authorList>
    </citation>
    <scope>NUCLEOTIDE SEQUENCE [LARGE SCALE GENOMIC DNA]</scope>
    <source>
        <strain evidence="1">PCC 7821</strain>
    </source>
</reference>
<dbReference type="Proteomes" id="UP000196521">
    <property type="component" value="Unassembled WGS sequence"/>
</dbReference>
<organism evidence="1 2">
    <name type="scientific">Planktothrix rubescens CCAP 1459/22</name>
    <dbReference type="NCBI Taxonomy" id="329571"/>
    <lineage>
        <taxon>Bacteria</taxon>
        <taxon>Bacillati</taxon>
        <taxon>Cyanobacteriota</taxon>
        <taxon>Cyanophyceae</taxon>
        <taxon>Oscillatoriophycideae</taxon>
        <taxon>Oscillatoriales</taxon>
        <taxon>Microcoleaceae</taxon>
        <taxon>Planktothrix</taxon>
    </lineage>
</organism>
<sequence length="48" mass="5994">MGHLSNQSDYIQAVNNYNNKLYWFVTPVYQKFWKFYRTFTKISFYVKN</sequence>